<dbReference type="Proteomes" id="UP000054279">
    <property type="component" value="Unassembled WGS sequence"/>
</dbReference>
<organism evidence="1 2">
    <name type="scientific">Sphaerobolus stellatus (strain SS14)</name>
    <dbReference type="NCBI Taxonomy" id="990650"/>
    <lineage>
        <taxon>Eukaryota</taxon>
        <taxon>Fungi</taxon>
        <taxon>Dikarya</taxon>
        <taxon>Basidiomycota</taxon>
        <taxon>Agaricomycotina</taxon>
        <taxon>Agaricomycetes</taxon>
        <taxon>Phallomycetidae</taxon>
        <taxon>Geastrales</taxon>
        <taxon>Sphaerobolaceae</taxon>
        <taxon>Sphaerobolus</taxon>
    </lineage>
</organism>
<proteinExistence type="predicted"/>
<accession>A0A0C9USN9</accession>
<dbReference type="AlphaFoldDB" id="A0A0C9USN9"/>
<protein>
    <submittedName>
        <fullName evidence="1">Uncharacterized protein</fullName>
    </submittedName>
</protein>
<keyword evidence="2" id="KW-1185">Reference proteome</keyword>
<evidence type="ECO:0000313" key="1">
    <source>
        <dbReference type="EMBL" id="KIJ28245.1"/>
    </source>
</evidence>
<dbReference type="EMBL" id="KN837311">
    <property type="protein sequence ID" value="KIJ28245.1"/>
    <property type="molecule type" value="Genomic_DNA"/>
</dbReference>
<name>A0A0C9USN9_SPHS4</name>
<dbReference type="HOGENOM" id="CLU_2374142_0_0_1"/>
<gene>
    <name evidence="1" type="ORF">M422DRAFT_270477</name>
</gene>
<reference evidence="1 2" key="1">
    <citation type="submission" date="2014-06" db="EMBL/GenBank/DDBJ databases">
        <title>Evolutionary Origins and Diversification of the Mycorrhizal Mutualists.</title>
        <authorList>
            <consortium name="DOE Joint Genome Institute"/>
            <consortium name="Mycorrhizal Genomics Consortium"/>
            <person name="Kohler A."/>
            <person name="Kuo A."/>
            <person name="Nagy L.G."/>
            <person name="Floudas D."/>
            <person name="Copeland A."/>
            <person name="Barry K.W."/>
            <person name="Cichocki N."/>
            <person name="Veneault-Fourrey C."/>
            <person name="LaButti K."/>
            <person name="Lindquist E.A."/>
            <person name="Lipzen A."/>
            <person name="Lundell T."/>
            <person name="Morin E."/>
            <person name="Murat C."/>
            <person name="Riley R."/>
            <person name="Ohm R."/>
            <person name="Sun H."/>
            <person name="Tunlid A."/>
            <person name="Henrissat B."/>
            <person name="Grigoriev I.V."/>
            <person name="Hibbett D.S."/>
            <person name="Martin F."/>
        </authorList>
    </citation>
    <scope>NUCLEOTIDE SEQUENCE [LARGE SCALE GENOMIC DNA]</scope>
    <source>
        <strain evidence="1 2">SS14</strain>
    </source>
</reference>
<evidence type="ECO:0000313" key="2">
    <source>
        <dbReference type="Proteomes" id="UP000054279"/>
    </source>
</evidence>
<sequence length="95" mass="10598">MPPPASCLYTFGTILCTMHPLMSCLTILAAVTRSHLVFAAIADVSDPSNAKFDWTLRSLHNTSPNIPDLLTVFSPTHPDVISRRTSWKARNKFER</sequence>